<dbReference type="InterPro" id="IPR003439">
    <property type="entry name" value="ABC_transporter-like_ATP-bd"/>
</dbReference>
<gene>
    <name evidence="11" type="ORF">CHIRRI_LOCUS3112</name>
</gene>
<evidence type="ECO:0000256" key="4">
    <source>
        <dbReference type="ARBA" id="ARBA00022692"/>
    </source>
</evidence>
<dbReference type="InterPro" id="IPR017871">
    <property type="entry name" value="ABC_transporter-like_CS"/>
</dbReference>
<dbReference type="PROSITE" id="PS50893">
    <property type="entry name" value="ABC_TRANSPORTER_2"/>
    <property type="match status" value="1"/>
</dbReference>
<evidence type="ECO:0000256" key="1">
    <source>
        <dbReference type="ARBA" id="ARBA00004141"/>
    </source>
</evidence>
<keyword evidence="5" id="KW-0547">Nucleotide-binding</keyword>
<dbReference type="Pfam" id="PF01061">
    <property type="entry name" value="ABC2_membrane"/>
    <property type="match status" value="1"/>
</dbReference>
<evidence type="ECO:0000256" key="6">
    <source>
        <dbReference type="ARBA" id="ARBA00022840"/>
    </source>
</evidence>
<dbReference type="GO" id="GO:0140359">
    <property type="term" value="F:ABC-type transporter activity"/>
    <property type="evidence" value="ECO:0007669"/>
    <property type="project" value="InterPro"/>
</dbReference>
<keyword evidence="4 9" id="KW-0812">Transmembrane</keyword>
<dbReference type="EMBL" id="OU895877">
    <property type="protein sequence ID" value="CAG9800162.1"/>
    <property type="molecule type" value="Genomic_DNA"/>
</dbReference>
<comment type="subcellular location">
    <subcellularLocation>
        <location evidence="1">Membrane</location>
        <topology evidence="1">Multi-pass membrane protein</topology>
    </subcellularLocation>
</comment>
<dbReference type="OrthoDB" id="66620at2759"/>
<evidence type="ECO:0000313" key="12">
    <source>
        <dbReference type="Proteomes" id="UP001153620"/>
    </source>
</evidence>
<keyword evidence="8 9" id="KW-0472">Membrane</keyword>
<sequence>MYTSGEDVLDFRLNFTVTKKKRAGFLNMSTYNQETVILDNVRGRLESGTLTAILGASGCGKTTLLAALSQRLRGGTLSGQIRFNGEVIDRTRMTKMSGFLPQSDVILDGITVREHFYFMIEFKLPNITRMEKQHLIQKSLRKFSLNGDTKLINLSGGEKRRLSLATELLTKPQVLFIDECTSGLDSFSALSVIHTLRDLAGFHNELKLSSPSTSRIVLLSIHQPTSDIFHLFTNIILMNAGRVVFHGTADEAKTLFDSMNKICPTRYNPAEFYVNTISDPRQCLEIVNYVTSKKKEKIYEDYEEEFDEFCTSSSSEMSLDNEKDERLSWLCQCKVIAHRSILNFVRYPNHYLIELLILFIFSLVIMSVYSNISLDSESSVQDIKGFLIILATEILFTFVYAVFTLVYVELPLLRKETGNRLYSLSAYYVTIVLLMIPRIITETFMYAAIIYFATDIGSDFMIFLSIAFSIMLAGLCSMAYGFFLSGIFSSFFVGIELSGIVDLVLLLVSGMYTNVKFVPLLKYISFFFYANETVSIIFWSQVDKLKCHPNPEIQCFANGTEVLESMGFGTTEFDIYKDYLYQFILTVVLHVFAFLGVRRNVRRSGFY</sequence>
<dbReference type="Pfam" id="PF19055">
    <property type="entry name" value="ABC2_membrane_7"/>
    <property type="match status" value="1"/>
</dbReference>
<feature type="transmembrane region" description="Helical" evidence="9">
    <location>
        <begin position="487"/>
        <end position="508"/>
    </location>
</feature>
<dbReference type="Gene3D" id="3.40.50.300">
    <property type="entry name" value="P-loop containing nucleotide triphosphate hydrolases"/>
    <property type="match status" value="1"/>
</dbReference>
<reference evidence="11" key="1">
    <citation type="submission" date="2022-01" db="EMBL/GenBank/DDBJ databases">
        <authorList>
            <person name="King R."/>
        </authorList>
    </citation>
    <scope>NUCLEOTIDE SEQUENCE</scope>
</reference>
<dbReference type="GO" id="GO:0005524">
    <property type="term" value="F:ATP binding"/>
    <property type="evidence" value="ECO:0007669"/>
    <property type="project" value="UniProtKB-KW"/>
</dbReference>
<name>A0A9N9RND0_9DIPT</name>
<dbReference type="PROSITE" id="PS00211">
    <property type="entry name" value="ABC_TRANSPORTER_1"/>
    <property type="match status" value="1"/>
</dbReference>
<dbReference type="InterPro" id="IPR013525">
    <property type="entry name" value="ABC2_TM"/>
</dbReference>
<keyword evidence="3" id="KW-0813">Transport</keyword>
<dbReference type="InterPro" id="IPR003593">
    <property type="entry name" value="AAA+_ATPase"/>
</dbReference>
<feature type="transmembrane region" description="Helical" evidence="9">
    <location>
        <begin position="579"/>
        <end position="597"/>
    </location>
</feature>
<evidence type="ECO:0000259" key="10">
    <source>
        <dbReference type="PROSITE" id="PS50893"/>
    </source>
</evidence>
<organism evidence="11 12">
    <name type="scientific">Chironomus riparius</name>
    <dbReference type="NCBI Taxonomy" id="315576"/>
    <lineage>
        <taxon>Eukaryota</taxon>
        <taxon>Metazoa</taxon>
        <taxon>Ecdysozoa</taxon>
        <taxon>Arthropoda</taxon>
        <taxon>Hexapoda</taxon>
        <taxon>Insecta</taxon>
        <taxon>Pterygota</taxon>
        <taxon>Neoptera</taxon>
        <taxon>Endopterygota</taxon>
        <taxon>Diptera</taxon>
        <taxon>Nematocera</taxon>
        <taxon>Chironomoidea</taxon>
        <taxon>Chironomidae</taxon>
        <taxon>Chironominae</taxon>
        <taxon>Chironomus</taxon>
    </lineage>
</organism>
<keyword evidence="12" id="KW-1185">Reference proteome</keyword>
<evidence type="ECO:0000256" key="7">
    <source>
        <dbReference type="ARBA" id="ARBA00022989"/>
    </source>
</evidence>
<feature type="transmembrane region" description="Helical" evidence="9">
    <location>
        <begin position="386"/>
        <end position="407"/>
    </location>
</feature>
<dbReference type="PANTHER" id="PTHR48041:SF116">
    <property type="entry name" value="PROTEIN BROWN"/>
    <property type="match status" value="1"/>
</dbReference>
<evidence type="ECO:0000313" key="11">
    <source>
        <dbReference type="EMBL" id="CAG9800162.1"/>
    </source>
</evidence>
<dbReference type="PANTHER" id="PTHR48041">
    <property type="entry name" value="ABC TRANSPORTER G FAMILY MEMBER 28"/>
    <property type="match status" value="1"/>
</dbReference>
<dbReference type="InterPro" id="IPR027417">
    <property type="entry name" value="P-loop_NTPase"/>
</dbReference>
<evidence type="ECO:0000256" key="9">
    <source>
        <dbReference type="SAM" id="Phobius"/>
    </source>
</evidence>
<dbReference type="SUPFAM" id="SSF52540">
    <property type="entry name" value="P-loop containing nucleoside triphosphate hydrolases"/>
    <property type="match status" value="1"/>
</dbReference>
<dbReference type="InterPro" id="IPR043926">
    <property type="entry name" value="ABCG_dom"/>
</dbReference>
<evidence type="ECO:0000256" key="5">
    <source>
        <dbReference type="ARBA" id="ARBA00022741"/>
    </source>
</evidence>
<dbReference type="Proteomes" id="UP001153620">
    <property type="component" value="Chromosome 1"/>
</dbReference>
<comment type="similarity">
    <text evidence="2">Belongs to the ABC transporter superfamily. ABCG family. Eye pigment precursor importer (TC 3.A.1.204) subfamily.</text>
</comment>
<evidence type="ECO:0000256" key="3">
    <source>
        <dbReference type="ARBA" id="ARBA00022448"/>
    </source>
</evidence>
<evidence type="ECO:0000256" key="8">
    <source>
        <dbReference type="ARBA" id="ARBA00023136"/>
    </source>
</evidence>
<dbReference type="InterPro" id="IPR050352">
    <property type="entry name" value="ABCG_transporters"/>
</dbReference>
<proteinExistence type="inferred from homology"/>
<evidence type="ECO:0000256" key="2">
    <source>
        <dbReference type="ARBA" id="ARBA00005814"/>
    </source>
</evidence>
<dbReference type="Pfam" id="PF00005">
    <property type="entry name" value="ABC_tran"/>
    <property type="match status" value="1"/>
</dbReference>
<feature type="transmembrane region" description="Helical" evidence="9">
    <location>
        <begin position="460"/>
        <end position="481"/>
    </location>
</feature>
<keyword evidence="6" id="KW-0067">ATP-binding</keyword>
<protein>
    <recommendedName>
        <fullName evidence="10">ABC transporter domain-containing protein</fullName>
    </recommendedName>
</protein>
<feature type="transmembrane region" description="Helical" evidence="9">
    <location>
        <begin position="351"/>
        <end position="374"/>
    </location>
</feature>
<feature type="transmembrane region" description="Helical" evidence="9">
    <location>
        <begin position="427"/>
        <end position="453"/>
    </location>
</feature>
<reference evidence="11" key="2">
    <citation type="submission" date="2022-10" db="EMBL/GenBank/DDBJ databases">
        <authorList>
            <consortium name="ENA_rothamsted_submissions"/>
            <consortium name="culmorum"/>
            <person name="King R."/>
        </authorList>
    </citation>
    <scope>NUCLEOTIDE SEQUENCE</scope>
</reference>
<keyword evidence="7 9" id="KW-1133">Transmembrane helix</keyword>
<accession>A0A9N9RND0</accession>
<feature type="transmembrane region" description="Helical" evidence="9">
    <location>
        <begin position="520"/>
        <end position="539"/>
    </location>
</feature>
<dbReference type="AlphaFoldDB" id="A0A9N9RND0"/>
<dbReference type="GO" id="GO:0005886">
    <property type="term" value="C:plasma membrane"/>
    <property type="evidence" value="ECO:0007669"/>
    <property type="project" value="TreeGrafter"/>
</dbReference>
<dbReference type="GO" id="GO:0016887">
    <property type="term" value="F:ATP hydrolysis activity"/>
    <property type="evidence" value="ECO:0007669"/>
    <property type="project" value="InterPro"/>
</dbReference>
<dbReference type="SMART" id="SM00382">
    <property type="entry name" value="AAA"/>
    <property type="match status" value="1"/>
</dbReference>
<feature type="domain" description="ABC transporter" evidence="10">
    <location>
        <begin position="23"/>
        <end position="265"/>
    </location>
</feature>